<sequence length="1578" mass="179913">MNKPIYQSEDTLLINYALIKLTDLFKLVKAAASPQTNGSVFITKDIQTALNDFTAAYSLLPSWAKEEKKTTHHRFTNWWLSHKQSFLLEDYRQIHQNLNNELESLKTNAAAEMDNWMVTLGKIFRNLQISIDSSIVPLHQTEIPNFERKTRPVKRFNKANYMYKSVPTSQHINNFLERPIDFLFRPSAYSLFSHILFNSNGYTKTSFKRSPSPAIFHIVTGTPGIGKSALRMPLITLTLSLGANEVKTARKGEPSFIFVNKNQINYKTDPKTKNKLPLPCDYDEQSCQSDKLASDGKSTITINKRHRPAIHMTRDTYCYTYKVKMSLPWEGKEEEGYHPNHVFSSPTDIGEVTVPSIHYFPHFFRLFVNQDNKVENRLRGTSWHIVDDFILYSDHIPQRDHVVLLTSPNKERWCHISGPKDVKAPILMYNVPTLLFPEMIHMFNAIPCPFEYNIDPDSMMMKSRESIRTQGMILRQVFTPLTANTKNDLIEVQSDKIQTEGDHYGKKTPHRYIHSSSPQFDPVNWYTQHATRASYQTLQEQATKKANESTTLNLLLRANNQMGTLIYAVNHEKACLSAVEKGLTLKQFRAIYQSKVPQQPISFPKTKVSLGEMIDGSSGGQTITIPNAASYNKHEAKPYNQQWDFLFEHCLDEDALKFYPSSLTSLENVLENKHDVTENSSEPWTRFEVVTSHLVPTSERNAGFDSILVMLRYLKMSHELHSLSVFYLQATTAAEHGISDEGVHLMKTWCHIMKTVYYLKEDQIFPSFIYLIDHLRFPTFVPKDADKLKSFIPQQNIWIAECEARGEIEVGTVRNPAMTASTAPVLDRFIDLPVNSCPQIVRCSFCGSLITEDFPDHYCEGMSQNQPMIRLNRGLIDALDRSNKPGLQPVEESTQTEKRSQPMYYYTSTEITIHEKQLDPIKISIDFVSTQVETPQKKLNSGLWPTIPSSSHQNGCVQIACEKLIPGTPDFYRLPFCPDKTEREGEPSALNQYQYENAQHQPNQAAAHHSSTQELSESLDDQSTIIEAHRQWVAGFKLDYENDNWQYQPVKLADQPYQSLEFDVPSVDITDHTLERQFMLPAVQDDSLGRINVDMENETDYLQNKRIQYEAFWQSLNRKNPPAGLDGTLQKDETELTERIQRCGDETQRSEPTVGIQNGGDETQRSEPTVGIQNGGDETQRSELTCILAKGLLIRSRLSLQSGNLKTATLLLERSKQHMVLNDTAGVEYELMLASDSVPETISHTSDDLERVAANAKNCFDSCWAQWIHEAHGLPILLSPSFHILQRHLKEIQNQVTTLGSYLEMFEVVLPITGDSRSGIAKNIILQTLMNGLNLQMLIAHGTGSWDQVDYFQRELISINRFTGLIPHKTISTPFKSQEEQIEELHIDCVMEAIGVIINTTRNQCDEWNTLIQPHQALGSGNVQKNEGKNRKKKTVLEDNTTVSQSPQILRDVSNDIIKNSPLFVSRINVIIATCHKKLRDANKTEMIRDLYQMIAQLSHFITIANEIDRTLFGKRKRGDDIDSRPFNPPSAVEKRALTITTSSPNPDSDILLQNGVDLSTTVMVLRNQKEVHTFPKQ</sequence>
<feature type="region of interest" description="Disordered" evidence="2">
    <location>
        <begin position="1145"/>
        <end position="1177"/>
    </location>
</feature>
<feature type="region of interest" description="Disordered" evidence="2">
    <location>
        <begin position="881"/>
        <end position="900"/>
    </location>
</feature>
<feature type="compositionally biased region" description="Low complexity" evidence="2">
    <location>
        <begin position="1000"/>
        <end position="1009"/>
    </location>
</feature>
<protein>
    <submittedName>
        <fullName evidence="3">Uncharacterized protein</fullName>
    </submittedName>
</protein>
<name>A0ABQ9X7V2_9EUKA</name>
<evidence type="ECO:0000256" key="2">
    <source>
        <dbReference type="SAM" id="MobiDB-lite"/>
    </source>
</evidence>
<proteinExistence type="predicted"/>
<evidence type="ECO:0000313" key="4">
    <source>
        <dbReference type="Proteomes" id="UP001281761"/>
    </source>
</evidence>
<evidence type="ECO:0000256" key="1">
    <source>
        <dbReference type="SAM" id="Coils"/>
    </source>
</evidence>
<feature type="compositionally biased region" description="Polar residues" evidence="2">
    <location>
        <begin position="1010"/>
        <end position="1019"/>
    </location>
</feature>
<feature type="coiled-coil region" evidence="1">
    <location>
        <begin position="88"/>
        <end position="115"/>
    </location>
</feature>
<keyword evidence="4" id="KW-1185">Reference proteome</keyword>
<comment type="caution">
    <text evidence="3">The sequence shown here is derived from an EMBL/GenBank/DDBJ whole genome shotgun (WGS) entry which is preliminary data.</text>
</comment>
<dbReference type="Proteomes" id="UP001281761">
    <property type="component" value="Unassembled WGS sequence"/>
</dbReference>
<evidence type="ECO:0000313" key="3">
    <source>
        <dbReference type="EMBL" id="KAK2948096.1"/>
    </source>
</evidence>
<organism evidence="3 4">
    <name type="scientific">Blattamonas nauphoetae</name>
    <dbReference type="NCBI Taxonomy" id="2049346"/>
    <lineage>
        <taxon>Eukaryota</taxon>
        <taxon>Metamonada</taxon>
        <taxon>Preaxostyla</taxon>
        <taxon>Oxymonadida</taxon>
        <taxon>Blattamonas</taxon>
    </lineage>
</organism>
<dbReference type="EMBL" id="JARBJD010000184">
    <property type="protein sequence ID" value="KAK2948096.1"/>
    <property type="molecule type" value="Genomic_DNA"/>
</dbReference>
<feature type="region of interest" description="Disordered" evidence="2">
    <location>
        <begin position="1000"/>
        <end position="1019"/>
    </location>
</feature>
<keyword evidence="1" id="KW-0175">Coiled coil</keyword>
<accession>A0ABQ9X7V2</accession>
<gene>
    <name evidence="3" type="ORF">BLNAU_16969</name>
</gene>
<reference evidence="3 4" key="1">
    <citation type="journal article" date="2022" name="bioRxiv">
        <title>Genomics of Preaxostyla Flagellates Illuminates Evolutionary Transitions and the Path Towards Mitochondrial Loss.</title>
        <authorList>
            <person name="Novak L.V.F."/>
            <person name="Treitli S.C."/>
            <person name="Pyrih J."/>
            <person name="Halakuc P."/>
            <person name="Pipaliya S.V."/>
            <person name="Vacek V."/>
            <person name="Brzon O."/>
            <person name="Soukal P."/>
            <person name="Eme L."/>
            <person name="Dacks J.B."/>
            <person name="Karnkowska A."/>
            <person name="Elias M."/>
            <person name="Hampl V."/>
        </authorList>
    </citation>
    <scope>NUCLEOTIDE SEQUENCE [LARGE SCALE GENOMIC DNA]</scope>
    <source>
        <strain evidence="3">NAU3</strain>
        <tissue evidence="3">Gut</tissue>
    </source>
</reference>